<proteinExistence type="predicted"/>
<dbReference type="Proteomes" id="UP001629744">
    <property type="component" value="Unassembled WGS sequence"/>
</dbReference>
<accession>A0ABW9FUQ2</accession>
<dbReference type="RefSeq" id="WP_348606601.1">
    <property type="nucleotide sequence ID" value="NZ_CP157276.1"/>
</dbReference>
<gene>
    <name evidence="2" type="ORF">ABEU19_002406</name>
</gene>
<evidence type="ECO:0000313" key="2">
    <source>
        <dbReference type="EMBL" id="MFM1728908.1"/>
    </source>
</evidence>
<dbReference type="EMBL" id="JBDLNU010000003">
    <property type="protein sequence ID" value="MFM1728908.1"/>
    <property type="molecule type" value="Genomic_DNA"/>
</dbReference>
<evidence type="ECO:0000313" key="3">
    <source>
        <dbReference type="Proteomes" id="UP001629744"/>
    </source>
</evidence>
<reference evidence="2 3" key="1">
    <citation type="submission" date="2023-11" db="EMBL/GenBank/DDBJ databases">
        <authorList>
            <person name="Val-Calvo J."/>
            <person name="Scortti M."/>
            <person name="Vazquez-Boland J."/>
        </authorList>
    </citation>
    <scope>NUCLEOTIDE SEQUENCE [LARGE SCALE GENOMIC DNA]</scope>
    <source>
        <strain evidence="2 3">DSM 46662</strain>
    </source>
</reference>
<organism evidence="2 3">
    <name type="scientific">Prescottella soli</name>
    <dbReference type="NCBI Taxonomy" id="1543852"/>
    <lineage>
        <taxon>Bacteria</taxon>
        <taxon>Bacillati</taxon>
        <taxon>Actinomycetota</taxon>
        <taxon>Actinomycetes</taxon>
        <taxon>Mycobacteriales</taxon>
        <taxon>Nocardiaceae</taxon>
        <taxon>Prescottella</taxon>
    </lineage>
</organism>
<keyword evidence="3" id="KW-1185">Reference proteome</keyword>
<name>A0ABW9FUQ2_9NOCA</name>
<feature type="transmembrane region" description="Helical" evidence="1">
    <location>
        <begin position="61"/>
        <end position="78"/>
    </location>
</feature>
<sequence length="93" mass="9683">MLNVIRAGWVGLAWICAGLGVLAATSPMLQITSCELGYPDAGVMPGEQCEMSIARYYGPPIVAALIVPAVLAVLLAGWQAWLPDSAERCAPVG</sequence>
<keyword evidence="1" id="KW-1133">Transmembrane helix</keyword>
<evidence type="ECO:0000256" key="1">
    <source>
        <dbReference type="SAM" id="Phobius"/>
    </source>
</evidence>
<protein>
    <submittedName>
        <fullName evidence="2">Uncharacterized protein</fullName>
    </submittedName>
</protein>
<keyword evidence="1" id="KW-0472">Membrane</keyword>
<keyword evidence="1" id="KW-0812">Transmembrane</keyword>
<comment type="caution">
    <text evidence="2">The sequence shown here is derived from an EMBL/GenBank/DDBJ whole genome shotgun (WGS) entry which is preliminary data.</text>
</comment>